<gene>
    <name evidence="2" type="ORF">SAMN02745753_04663</name>
</gene>
<dbReference type="PROSITE" id="PS51257">
    <property type="entry name" value="PROKAR_LIPOPROTEIN"/>
    <property type="match status" value="1"/>
</dbReference>
<keyword evidence="3" id="KW-1185">Reference proteome</keyword>
<keyword evidence="1" id="KW-0732">Signal</keyword>
<dbReference type="EMBL" id="FQVF01000040">
    <property type="protein sequence ID" value="SHG89125.1"/>
    <property type="molecule type" value="Genomic_DNA"/>
</dbReference>
<sequence>MRLFTFFVLFSALLSGCSSNVKLAGQNVSNVDSNVDIDKSATIAVVPSKEGDDLTNKRYIPDIINALKERGFTNVSDSQNNPDYHLSVNFTSEETTETKKVPVFNNERNIPYTVCHRNPSTDARTCVTRYRQFMEPIVSGYDKVETPTKVYTFQYKLTDKKNNLILDSSNTVFHPTCSKWKMFEFLAKETIARANFNDPVDKPYSVEMKQDYNCQ</sequence>
<reference evidence="3" key="1">
    <citation type="submission" date="2016-11" db="EMBL/GenBank/DDBJ databases">
        <authorList>
            <person name="Varghese N."/>
            <person name="Submissions S."/>
        </authorList>
    </citation>
    <scope>NUCLEOTIDE SEQUENCE [LARGE SCALE GENOMIC DNA]</scope>
    <source>
        <strain evidence="3">DSM 16579</strain>
    </source>
</reference>
<name>A0A1M5NI41_9GAMM</name>
<evidence type="ECO:0000313" key="3">
    <source>
        <dbReference type="Proteomes" id="UP000184517"/>
    </source>
</evidence>
<dbReference type="Proteomes" id="UP000184517">
    <property type="component" value="Unassembled WGS sequence"/>
</dbReference>
<feature type="signal peptide" evidence="1">
    <location>
        <begin position="1"/>
        <end position="24"/>
    </location>
</feature>
<organism evidence="2 3">
    <name type="scientific">Marinomonas polaris DSM 16579</name>
    <dbReference type="NCBI Taxonomy" id="1122206"/>
    <lineage>
        <taxon>Bacteria</taxon>
        <taxon>Pseudomonadati</taxon>
        <taxon>Pseudomonadota</taxon>
        <taxon>Gammaproteobacteria</taxon>
        <taxon>Oceanospirillales</taxon>
        <taxon>Oceanospirillaceae</taxon>
        <taxon>Marinomonas</taxon>
    </lineage>
</organism>
<evidence type="ECO:0000256" key="1">
    <source>
        <dbReference type="SAM" id="SignalP"/>
    </source>
</evidence>
<dbReference type="RefSeq" id="WP_072842466.1">
    <property type="nucleotide sequence ID" value="NZ_FQVF01000040.1"/>
</dbReference>
<evidence type="ECO:0000313" key="2">
    <source>
        <dbReference type="EMBL" id="SHG89125.1"/>
    </source>
</evidence>
<dbReference type="AlphaFoldDB" id="A0A1M5NI41"/>
<dbReference type="OrthoDB" id="6105332at2"/>
<accession>A0A1M5NI41</accession>
<proteinExistence type="predicted"/>
<protein>
    <recommendedName>
        <fullName evidence="4">DUF4136 domain-containing protein</fullName>
    </recommendedName>
</protein>
<evidence type="ECO:0008006" key="4">
    <source>
        <dbReference type="Google" id="ProtNLM"/>
    </source>
</evidence>
<feature type="chain" id="PRO_5012522358" description="DUF4136 domain-containing protein" evidence="1">
    <location>
        <begin position="25"/>
        <end position="215"/>
    </location>
</feature>